<organism evidence="2 3">
    <name type="scientific">Brassica carinata</name>
    <name type="common">Ethiopian mustard</name>
    <name type="synonym">Abyssinian cabbage</name>
    <dbReference type="NCBI Taxonomy" id="52824"/>
    <lineage>
        <taxon>Eukaryota</taxon>
        <taxon>Viridiplantae</taxon>
        <taxon>Streptophyta</taxon>
        <taxon>Embryophyta</taxon>
        <taxon>Tracheophyta</taxon>
        <taxon>Spermatophyta</taxon>
        <taxon>Magnoliopsida</taxon>
        <taxon>eudicotyledons</taxon>
        <taxon>Gunneridae</taxon>
        <taxon>Pentapetalae</taxon>
        <taxon>rosids</taxon>
        <taxon>malvids</taxon>
        <taxon>Brassicales</taxon>
        <taxon>Brassicaceae</taxon>
        <taxon>Brassiceae</taxon>
        <taxon>Brassica</taxon>
    </lineage>
</organism>
<dbReference type="AlphaFoldDB" id="A0A8X8BDF2"/>
<evidence type="ECO:0000313" key="2">
    <source>
        <dbReference type="EMBL" id="KAG2329847.1"/>
    </source>
</evidence>
<proteinExistence type="predicted"/>
<keyword evidence="3" id="KW-1185">Reference proteome</keyword>
<feature type="signal peptide" evidence="1">
    <location>
        <begin position="1"/>
        <end position="31"/>
    </location>
</feature>
<comment type="caution">
    <text evidence="2">The sequence shown here is derived from an EMBL/GenBank/DDBJ whole genome shotgun (WGS) entry which is preliminary data.</text>
</comment>
<dbReference type="Proteomes" id="UP000886595">
    <property type="component" value="Unassembled WGS sequence"/>
</dbReference>
<evidence type="ECO:0000256" key="1">
    <source>
        <dbReference type="SAM" id="SignalP"/>
    </source>
</evidence>
<name>A0A8X8BDF2_BRACI</name>
<feature type="chain" id="PRO_5036502510" evidence="1">
    <location>
        <begin position="32"/>
        <end position="146"/>
    </location>
</feature>
<dbReference type="EMBL" id="JAAMPC010000001">
    <property type="protein sequence ID" value="KAG2329847.1"/>
    <property type="molecule type" value="Genomic_DNA"/>
</dbReference>
<gene>
    <name evidence="2" type="ORF">Bca52824_001027</name>
</gene>
<evidence type="ECO:0000313" key="3">
    <source>
        <dbReference type="Proteomes" id="UP000886595"/>
    </source>
</evidence>
<protein>
    <submittedName>
        <fullName evidence="2">Uncharacterized protein</fullName>
    </submittedName>
</protein>
<keyword evidence="1" id="KW-0732">Signal</keyword>
<reference evidence="2 3" key="1">
    <citation type="submission" date="2020-02" db="EMBL/GenBank/DDBJ databases">
        <authorList>
            <person name="Ma Q."/>
            <person name="Huang Y."/>
            <person name="Song X."/>
            <person name="Pei D."/>
        </authorList>
    </citation>
    <scope>NUCLEOTIDE SEQUENCE [LARGE SCALE GENOMIC DNA]</scope>
    <source>
        <strain evidence="2">Sxm20200214</strain>
        <tissue evidence="2">Leaf</tissue>
    </source>
</reference>
<accession>A0A8X8BDF2</accession>
<sequence length="146" mass="16910">MEAEFKLCLLTAASHLRLTTLLTAYSSLVSAGYETEKLPPDLLKRTRTSLEALGFRQLHRYMYWSPTPNLHKETEFSEIRCVLNVFLSPSCDSEASSQSPVPGFVFLLEEKISVASWRPICIWLRWLGFGVSHEQEIENWWDSFFF</sequence>